<evidence type="ECO:0000313" key="2">
    <source>
        <dbReference type="EMBL" id="AMR77638.1"/>
    </source>
</evidence>
<evidence type="ECO:0000313" key="3">
    <source>
        <dbReference type="Proteomes" id="UP000075238"/>
    </source>
</evidence>
<sequence length="90" mass="10032">METTAPAIGMQPVDSSKIHSIGHDAETNTLAVRFKNYKGEATSLYHYSNFTAEDFVALRDAESIGSHFHKQIKPYDKKYPYVKVEAAPAV</sequence>
<protein>
    <submittedName>
        <fullName evidence="2">KTSC domain-containing protein</fullName>
    </submittedName>
</protein>
<dbReference type="Proteomes" id="UP000075238">
    <property type="component" value="Chromosome 1"/>
</dbReference>
<accession>A0A142JHS6</accession>
<dbReference type="RefSeq" id="WP_062798286.1">
    <property type="nucleotide sequence ID" value="NZ_CP014844.1"/>
</dbReference>
<dbReference type="KEGG" id="cnan:A2G96_07760"/>
<name>A0A142JHS6_9BURK</name>
<feature type="domain" description="KTSC" evidence="1">
    <location>
        <begin position="14"/>
        <end position="74"/>
    </location>
</feature>
<reference evidence="2 3" key="1">
    <citation type="submission" date="2016-03" db="EMBL/GenBank/DDBJ databases">
        <title>Complete genome sequence of a novel chlorpyrifos degrading bacterium, Cupriavidus nantongensis sp. X1.</title>
        <authorList>
            <person name="Fang L."/>
        </authorList>
    </citation>
    <scope>NUCLEOTIDE SEQUENCE [LARGE SCALE GENOMIC DNA]</scope>
    <source>
        <strain evidence="2 3">X1</strain>
    </source>
</reference>
<dbReference type="AlphaFoldDB" id="A0A142JHS6"/>
<dbReference type="InterPro" id="IPR025309">
    <property type="entry name" value="KTSC_dom"/>
</dbReference>
<gene>
    <name evidence="2" type="ORF">A2G96_07760</name>
</gene>
<keyword evidence="3" id="KW-1185">Reference proteome</keyword>
<organism evidence="2 3">
    <name type="scientific">Cupriavidus nantongensis</name>
    <dbReference type="NCBI Taxonomy" id="1796606"/>
    <lineage>
        <taxon>Bacteria</taxon>
        <taxon>Pseudomonadati</taxon>
        <taxon>Pseudomonadota</taxon>
        <taxon>Betaproteobacteria</taxon>
        <taxon>Burkholderiales</taxon>
        <taxon>Burkholderiaceae</taxon>
        <taxon>Cupriavidus</taxon>
    </lineage>
</organism>
<dbReference type="EMBL" id="CP014844">
    <property type="protein sequence ID" value="AMR77638.1"/>
    <property type="molecule type" value="Genomic_DNA"/>
</dbReference>
<dbReference type="Pfam" id="PF13619">
    <property type="entry name" value="KTSC"/>
    <property type="match status" value="1"/>
</dbReference>
<evidence type="ECO:0000259" key="1">
    <source>
        <dbReference type="Pfam" id="PF13619"/>
    </source>
</evidence>
<dbReference type="OrthoDB" id="8909582at2"/>
<dbReference type="STRING" id="1796606.A2G96_07760"/>
<proteinExistence type="predicted"/>